<dbReference type="AlphaFoldDB" id="A0AAD4GH65"/>
<name>A0AAD4GH65_BOLED</name>
<reference evidence="4" key="2">
    <citation type="journal article" date="2020" name="Nat. Commun.">
        <title>Large-scale genome sequencing of mycorrhizal fungi provides insights into the early evolution of symbiotic traits.</title>
        <authorList>
            <person name="Miyauchi S."/>
            <person name="Kiss E."/>
            <person name="Kuo A."/>
            <person name="Drula E."/>
            <person name="Kohler A."/>
            <person name="Sanchez-Garcia M."/>
            <person name="Morin E."/>
            <person name="Andreopoulos B."/>
            <person name="Barry K.W."/>
            <person name="Bonito G."/>
            <person name="Buee M."/>
            <person name="Carver A."/>
            <person name="Chen C."/>
            <person name="Cichocki N."/>
            <person name="Clum A."/>
            <person name="Culley D."/>
            <person name="Crous P.W."/>
            <person name="Fauchery L."/>
            <person name="Girlanda M."/>
            <person name="Hayes R.D."/>
            <person name="Keri Z."/>
            <person name="LaButti K."/>
            <person name="Lipzen A."/>
            <person name="Lombard V."/>
            <person name="Magnuson J."/>
            <person name="Maillard F."/>
            <person name="Murat C."/>
            <person name="Nolan M."/>
            <person name="Ohm R.A."/>
            <person name="Pangilinan J."/>
            <person name="Pereira M.F."/>
            <person name="Perotto S."/>
            <person name="Peter M."/>
            <person name="Pfister S."/>
            <person name="Riley R."/>
            <person name="Sitrit Y."/>
            <person name="Stielow J.B."/>
            <person name="Szollosi G."/>
            <person name="Zifcakova L."/>
            <person name="Stursova M."/>
            <person name="Spatafora J.W."/>
            <person name="Tedersoo L."/>
            <person name="Vaario L.M."/>
            <person name="Yamada A."/>
            <person name="Yan M."/>
            <person name="Wang P."/>
            <person name="Xu J."/>
            <person name="Bruns T."/>
            <person name="Baldrian P."/>
            <person name="Vilgalys R."/>
            <person name="Dunand C."/>
            <person name="Henrissat B."/>
            <person name="Grigoriev I.V."/>
            <person name="Hibbett D."/>
            <person name="Nagy L.G."/>
            <person name="Martin F.M."/>
        </authorList>
    </citation>
    <scope>NUCLEOTIDE SEQUENCE</scope>
    <source>
        <strain evidence="4">BED1</strain>
    </source>
</reference>
<dbReference type="Gene3D" id="1.25.40.20">
    <property type="entry name" value="Ankyrin repeat-containing domain"/>
    <property type="match status" value="1"/>
</dbReference>
<organism evidence="4 5">
    <name type="scientific">Boletus edulis BED1</name>
    <dbReference type="NCBI Taxonomy" id="1328754"/>
    <lineage>
        <taxon>Eukaryota</taxon>
        <taxon>Fungi</taxon>
        <taxon>Dikarya</taxon>
        <taxon>Basidiomycota</taxon>
        <taxon>Agaricomycotina</taxon>
        <taxon>Agaricomycetes</taxon>
        <taxon>Agaricomycetidae</taxon>
        <taxon>Boletales</taxon>
        <taxon>Boletineae</taxon>
        <taxon>Boletaceae</taxon>
        <taxon>Boletoideae</taxon>
        <taxon>Boletus</taxon>
    </lineage>
</organism>
<proteinExistence type="predicted"/>
<sequence length="130" mass="14078">RHYAASKSRIEIGRFLIQRGADINARDKANQLPLHRAATTGSTGFISLLLHPPEGVTTKPRLNTGDRVGNTPLHLAMESAHAEVAVLLIEAGADRGRTDVEDRTPENVDGVGGEEQRRVKQYVIAHCGPP</sequence>
<gene>
    <name evidence="4" type="ORF">L210DRAFT_845335</name>
</gene>
<evidence type="ECO:0000313" key="5">
    <source>
        <dbReference type="Proteomes" id="UP001194468"/>
    </source>
</evidence>
<evidence type="ECO:0000256" key="3">
    <source>
        <dbReference type="PROSITE-ProRule" id="PRU00023"/>
    </source>
</evidence>
<accession>A0AAD4GH65</accession>
<keyword evidence="2 3" id="KW-0040">ANK repeat</keyword>
<feature type="non-terminal residue" evidence="4">
    <location>
        <position position="130"/>
    </location>
</feature>
<feature type="repeat" description="ANK" evidence="3">
    <location>
        <begin position="1"/>
        <end position="28"/>
    </location>
</feature>
<evidence type="ECO:0000256" key="2">
    <source>
        <dbReference type="ARBA" id="ARBA00023043"/>
    </source>
</evidence>
<reference evidence="4" key="1">
    <citation type="submission" date="2019-10" db="EMBL/GenBank/DDBJ databases">
        <authorList>
            <consortium name="DOE Joint Genome Institute"/>
            <person name="Kuo A."/>
            <person name="Miyauchi S."/>
            <person name="Kiss E."/>
            <person name="Drula E."/>
            <person name="Kohler A."/>
            <person name="Sanchez-Garcia M."/>
            <person name="Andreopoulos B."/>
            <person name="Barry K.W."/>
            <person name="Bonito G."/>
            <person name="Buee M."/>
            <person name="Carver A."/>
            <person name="Chen C."/>
            <person name="Cichocki N."/>
            <person name="Clum A."/>
            <person name="Culley D."/>
            <person name="Crous P.W."/>
            <person name="Fauchery L."/>
            <person name="Girlanda M."/>
            <person name="Hayes R."/>
            <person name="Keri Z."/>
            <person name="LaButti K."/>
            <person name="Lipzen A."/>
            <person name="Lombard V."/>
            <person name="Magnuson J."/>
            <person name="Maillard F."/>
            <person name="Morin E."/>
            <person name="Murat C."/>
            <person name="Nolan M."/>
            <person name="Ohm R."/>
            <person name="Pangilinan J."/>
            <person name="Pereira M."/>
            <person name="Perotto S."/>
            <person name="Peter M."/>
            <person name="Riley R."/>
            <person name="Sitrit Y."/>
            <person name="Stielow B."/>
            <person name="Szollosi G."/>
            <person name="Zifcakova L."/>
            <person name="Stursova M."/>
            <person name="Spatafora J.W."/>
            <person name="Tedersoo L."/>
            <person name="Vaario L.-M."/>
            <person name="Yamada A."/>
            <person name="Yan M."/>
            <person name="Wang P."/>
            <person name="Xu J."/>
            <person name="Bruns T."/>
            <person name="Baldrian P."/>
            <person name="Vilgalys R."/>
            <person name="Henrissat B."/>
            <person name="Grigoriev I.V."/>
            <person name="Hibbett D."/>
            <person name="Nagy L.G."/>
            <person name="Martin F.M."/>
        </authorList>
    </citation>
    <scope>NUCLEOTIDE SEQUENCE</scope>
    <source>
        <strain evidence="4">BED1</strain>
    </source>
</reference>
<keyword evidence="5" id="KW-1185">Reference proteome</keyword>
<comment type="caution">
    <text evidence="4">The sequence shown here is derived from an EMBL/GenBank/DDBJ whole genome shotgun (WGS) entry which is preliminary data.</text>
</comment>
<dbReference type="PROSITE" id="PS50297">
    <property type="entry name" value="ANK_REP_REGION"/>
    <property type="match status" value="2"/>
</dbReference>
<dbReference type="PANTHER" id="PTHR24171">
    <property type="entry name" value="ANKYRIN REPEAT DOMAIN-CONTAINING PROTEIN 39-RELATED"/>
    <property type="match status" value="1"/>
</dbReference>
<evidence type="ECO:0000313" key="4">
    <source>
        <dbReference type="EMBL" id="KAF8442270.1"/>
    </source>
</evidence>
<dbReference type="Proteomes" id="UP001194468">
    <property type="component" value="Unassembled WGS sequence"/>
</dbReference>
<dbReference type="InterPro" id="IPR036770">
    <property type="entry name" value="Ankyrin_rpt-contain_sf"/>
</dbReference>
<feature type="repeat" description="ANK" evidence="3">
    <location>
        <begin position="68"/>
        <end position="100"/>
    </location>
</feature>
<dbReference type="SMART" id="SM00248">
    <property type="entry name" value="ANK"/>
    <property type="match status" value="2"/>
</dbReference>
<keyword evidence="1" id="KW-0677">Repeat</keyword>
<dbReference type="PROSITE" id="PS50088">
    <property type="entry name" value="ANK_REPEAT"/>
    <property type="match status" value="2"/>
</dbReference>
<dbReference type="EMBL" id="WHUW01000009">
    <property type="protein sequence ID" value="KAF8442270.1"/>
    <property type="molecule type" value="Genomic_DNA"/>
</dbReference>
<dbReference type="SUPFAM" id="SSF48403">
    <property type="entry name" value="Ankyrin repeat"/>
    <property type="match status" value="1"/>
</dbReference>
<dbReference type="PANTHER" id="PTHR24171:SF9">
    <property type="entry name" value="ANKYRIN REPEAT DOMAIN-CONTAINING PROTEIN 39"/>
    <property type="match status" value="1"/>
</dbReference>
<dbReference type="InterPro" id="IPR002110">
    <property type="entry name" value="Ankyrin_rpt"/>
</dbReference>
<protein>
    <submittedName>
        <fullName evidence="4">Ankyrin repeat-containing domain protein</fullName>
    </submittedName>
</protein>
<evidence type="ECO:0000256" key="1">
    <source>
        <dbReference type="ARBA" id="ARBA00022737"/>
    </source>
</evidence>
<dbReference type="Pfam" id="PF12796">
    <property type="entry name" value="Ank_2"/>
    <property type="match status" value="1"/>
</dbReference>